<reference evidence="10 11" key="1">
    <citation type="submission" date="2024-02" db="EMBL/GenBank/DDBJ databases">
        <title>High-quality chromosome-scale genome assembly of Pensacola bahiagrass (Paspalum notatum Flugge var. saurae).</title>
        <authorList>
            <person name="Vega J.M."/>
            <person name="Podio M."/>
            <person name="Orjuela J."/>
            <person name="Siena L.A."/>
            <person name="Pessino S.C."/>
            <person name="Combes M.C."/>
            <person name="Mariac C."/>
            <person name="Albertini E."/>
            <person name="Pupilli F."/>
            <person name="Ortiz J.P.A."/>
            <person name="Leblanc O."/>
        </authorList>
    </citation>
    <scope>NUCLEOTIDE SEQUENCE [LARGE SCALE GENOMIC DNA]</scope>
    <source>
        <strain evidence="10">R1</strain>
        <tissue evidence="10">Leaf</tissue>
    </source>
</reference>
<comment type="subcellular location">
    <subcellularLocation>
        <location evidence="2">Nucleus</location>
    </subcellularLocation>
</comment>
<comment type="similarity">
    <text evidence="3">Belongs to the HARBI1 family.</text>
</comment>
<feature type="domain" description="DDE Tnp4" evidence="9">
    <location>
        <begin position="113"/>
        <end position="275"/>
    </location>
</feature>
<evidence type="ECO:0000313" key="11">
    <source>
        <dbReference type="Proteomes" id="UP001341281"/>
    </source>
</evidence>
<dbReference type="InterPro" id="IPR027806">
    <property type="entry name" value="HARBI1_dom"/>
</dbReference>
<dbReference type="GO" id="GO:0005634">
    <property type="term" value="C:nucleus"/>
    <property type="evidence" value="ECO:0007669"/>
    <property type="project" value="UniProtKB-SubCell"/>
</dbReference>
<evidence type="ECO:0000256" key="2">
    <source>
        <dbReference type="ARBA" id="ARBA00004123"/>
    </source>
</evidence>
<keyword evidence="7" id="KW-0539">Nucleus</keyword>
<dbReference type="EMBL" id="CP144748">
    <property type="protein sequence ID" value="WVZ69627.1"/>
    <property type="molecule type" value="Genomic_DNA"/>
</dbReference>
<gene>
    <name evidence="10" type="ORF">U9M48_018388</name>
</gene>
<evidence type="ECO:0000256" key="8">
    <source>
        <dbReference type="SAM" id="MobiDB-lite"/>
    </source>
</evidence>
<feature type="region of interest" description="Disordered" evidence="8">
    <location>
        <begin position="1"/>
        <end position="27"/>
    </location>
</feature>
<sequence>MRKGRKDAKREDRCGAMGRPNLDPSSGSHHLFLIRPATAEGPTPFTPAPLVPSRYSKAIPTFRFRKKEGLVVFYCVLIAAPFARPKDPEFGTVHPRLQEARFWPHFKDCIGAIDGTHIPVTVPASEQPKYIGRHGYPSQNVMAVCDFDMRFTFVVTGWPGSVHDTRILLDTLLTYKEQFPHPPDGKYYLMDSGYPNRKRFLAPYKGQRYHISEWQNGHQPQGLKEVFSHAHSSLRNVIERSFGVLKMKWRILRHLPSYPVPKQAKIIVACMALHNFIRDNAMRDADFESNNHDTSYNANQCRARW</sequence>
<comment type="cofactor">
    <cofactor evidence="1">
        <name>a divalent metal cation</name>
        <dbReference type="ChEBI" id="CHEBI:60240"/>
    </cofactor>
</comment>
<evidence type="ECO:0000313" key="10">
    <source>
        <dbReference type="EMBL" id="WVZ69627.1"/>
    </source>
</evidence>
<evidence type="ECO:0000256" key="7">
    <source>
        <dbReference type="ARBA" id="ARBA00023242"/>
    </source>
</evidence>
<evidence type="ECO:0000259" key="9">
    <source>
        <dbReference type="Pfam" id="PF13359"/>
    </source>
</evidence>
<dbReference type="PANTHER" id="PTHR22930:SF221">
    <property type="entry name" value="NUCLEASE HARBI1"/>
    <property type="match status" value="1"/>
</dbReference>
<name>A0AAQ3WPR2_PASNO</name>
<dbReference type="PANTHER" id="PTHR22930">
    <property type="match status" value="1"/>
</dbReference>
<dbReference type="Proteomes" id="UP001341281">
    <property type="component" value="Chromosome 04"/>
</dbReference>
<organism evidence="10 11">
    <name type="scientific">Paspalum notatum var. saurae</name>
    <dbReference type="NCBI Taxonomy" id="547442"/>
    <lineage>
        <taxon>Eukaryota</taxon>
        <taxon>Viridiplantae</taxon>
        <taxon>Streptophyta</taxon>
        <taxon>Embryophyta</taxon>
        <taxon>Tracheophyta</taxon>
        <taxon>Spermatophyta</taxon>
        <taxon>Magnoliopsida</taxon>
        <taxon>Liliopsida</taxon>
        <taxon>Poales</taxon>
        <taxon>Poaceae</taxon>
        <taxon>PACMAD clade</taxon>
        <taxon>Panicoideae</taxon>
        <taxon>Andropogonodae</taxon>
        <taxon>Paspaleae</taxon>
        <taxon>Paspalinae</taxon>
        <taxon>Paspalum</taxon>
    </lineage>
</organism>
<evidence type="ECO:0000256" key="3">
    <source>
        <dbReference type="ARBA" id="ARBA00006958"/>
    </source>
</evidence>
<keyword evidence="6" id="KW-0378">Hydrolase</keyword>
<dbReference type="Pfam" id="PF13359">
    <property type="entry name" value="DDE_Tnp_4"/>
    <property type="match status" value="1"/>
</dbReference>
<dbReference type="AlphaFoldDB" id="A0AAQ3WPR2"/>
<keyword evidence="11" id="KW-1185">Reference proteome</keyword>
<evidence type="ECO:0000256" key="1">
    <source>
        <dbReference type="ARBA" id="ARBA00001968"/>
    </source>
</evidence>
<dbReference type="GO" id="GO:0046872">
    <property type="term" value="F:metal ion binding"/>
    <property type="evidence" value="ECO:0007669"/>
    <property type="project" value="UniProtKB-KW"/>
</dbReference>
<proteinExistence type="inferred from homology"/>
<keyword evidence="4" id="KW-0540">Nuclease</keyword>
<accession>A0AAQ3WPR2</accession>
<protein>
    <recommendedName>
        <fullName evidence="9">DDE Tnp4 domain-containing protein</fullName>
    </recommendedName>
</protein>
<evidence type="ECO:0000256" key="5">
    <source>
        <dbReference type="ARBA" id="ARBA00022723"/>
    </source>
</evidence>
<dbReference type="GO" id="GO:0004518">
    <property type="term" value="F:nuclease activity"/>
    <property type="evidence" value="ECO:0007669"/>
    <property type="project" value="UniProtKB-KW"/>
</dbReference>
<evidence type="ECO:0000256" key="4">
    <source>
        <dbReference type="ARBA" id="ARBA00022722"/>
    </source>
</evidence>
<keyword evidence="5" id="KW-0479">Metal-binding</keyword>
<dbReference type="InterPro" id="IPR045249">
    <property type="entry name" value="HARBI1-like"/>
</dbReference>
<dbReference type="GO" id="GO:0016787">
    <property type="term" value="F:hydrolase activity"/>
    <property type="evidence" value="ECO:0007669"/>
    <property type="project" value="UniProtKB-KW"/>
</dbReference>
<evidence type="ECO:0000256" key="6">
    <source>
        <dbReference type="ARBA" id="ARBA00022801"/>
    </source>
</evidence>